<dbReference type="InterPro" id="IPR006029">
    <property type="entry name" value="Neurotrans-gated_channel_TM"/>
</dbReference>
<evidence type="ECO:0000259" key="2">
    <source>
        <dbReference type="Pfam" id="PF02932"/>
    </source>
</evidence>
<comment type="caution">
    <text evidence="3">The sequence shown here is derived from an EMBL/GenBank/DDBJ whole genome shotgun (WGS) entry which is preliminary data.</text>
</comment>
<dbReference type="Pfam" id="PF02932">
    <property type="entry name" value="Neur_chan_memb"/>
    <property type="match status" value="1"/>
</dbReference>
<dbReference type="OrthoDB" id="6097796at2759"/>
<gene>
    <name evidence="3" type="ORF">HOLleu_31472</name>
</gene>
<proteinExistence type="predicted"/>
<keyword evidence="1" id="KW-0812">Transmembrane</keyword>
<dbReference type="Proteomes" id="UP001152320">
    <property type="component" value="Chromosome 16"/>
</dbReference>
<dbReference type="PANTHER" id="PTHR18945">
    <property type="entry name" value="NEUROTRANSMITTER GATED ION CHANNEL"/>
    <property type="match status" value="1"/>
</dbReference>
<feature type="transmembrane region" description="Helical" evidence="1">
    <location>
        <begin position="132"/>
        <end position="150"/>
    </location>
</feature>
<dbReference type="Gene3D" id="1.20.58.390">
    <property type="entry name" value="Neurotransmitter-gated ion-channel transmembrane domain"/>
    <property type="match status" value="1"/>
</dbReference>
<keyword evidence="1" id="KW-0472">Membrane</keyword>
<sequence length="250" mass="28249">MCVFTFAPESQAFNLMDVSMENTTYPSSITSLEWSLLETTVCNVKSPYIASNFFIFLQRDPRYYVNSIIIPSTVMCLLALATFLAPPDGGERISLGVSMVLGLTVFQLLIADTLPTSSKQSPILSNYLSVNFLMSCMVVPFSLININIAYREKRLILLEYRWIRVLLLEYLPCCMGMTIPEKRKKNKVMRMTGDSMENDGGQSHNAEAHSEVFCRKNAWQFGSAPNLDDHVAKVRKNNYSAFLCCSFFFG</sequence>
<keyword evidence="3" id="KW-0675">Receptor</keyword>
<dbReference type="SUPFAM" id="SSF90112">
    <property type="entry name" value="Neurotransmitter-gated ion-channel transmembrane pore"/>
    <property type="match status" value="1"/>
</dbReference>
<feature type="transmembrane region" description="Helical" evidence="1">
    <location>
        <begin position="63"/>
        <end position="86"/>
    </location>
</feature>
<dbReference type="GO" id="GO:0016020">
    <property type="term" value="C:membrane"/>
    <property type="evidence" value="ECO:0007669"/>
    <property type="project" value="InterPro"/>
</dbReference>
<dbReference type="CDD" id="cd19051">
    <property type="entry name" value="LGIC_TM_cation"/>
    <property type="match status" value="1"/>
</dbReference>
<feature type="transmembrane region" description="Helical" evidence="1">
    <location>
        <begin position="92"/>
        <end position="111"/>
    </location>
</feature>
<protein>
    <submittedName>
        <fullName evidence="3">Neuronal acetylcholine receptor subunit alpha-7</fullName>
    </submittedName>
</protein>
<dbReference type="InterPro" id="IPR036719">
    <property type="entry name" value="Neuro-gated_channel_TM_sf"/>
</dbReference>
<feature type="domain" description="Neurotransmitter-gated ion-channel transmembrane" evidence="2">
    <location>
        <begin position="68"/>
        <end position="201"/>
    </location>
</feature>
<evidence type="ECO:0000256" key="1">
    <source>
        <dbReference type="SAM" id="Phobius"/>
    </source>
</evidence>
<evidence type="ECO:0000313" key="3">
    <source>
        <dbReference type="EMBL" id="KAJ8026592.1"/>
    </source>
</evidence>
<evidence type="ECO:0000313" key="4">
    <source>
        <dbReference type="Proteomes" id="UP001152320"/>
    </source>
</evidence>
<dbReference type="AlphaFoldDB" id="A0A9Q0YTH3"/>
<reference evidence="3" key="1">
    <citation type="submission" date="2021-10" db="EMBL/GenBank/DDBJ databases">
        <title>Tropical sea cucumber genome reveals ecological adaptation and Cuvierian tubules defense mechanism.</title>
        <authorList>
            <person name="Chen T."/>
        </authorList>
    </citation>
    <scope>NUCLEOTIDE SEQUENCE</scope>
    <source>
        <strain evidence="3">Nanhai2018</strain>
        <tissue evidence="3">Muscle</tissue>
    </source>
</reference>
<organism evidence="3 4">
    <name type="scientific">Holothuria leucospilota</name>
    <name type="common">Black long sea cucumber</name>
    <name type="synonym">Mertensiothuria leucospilota</name>
    <dbReference type="NCBI Taxonomy" id="206669"/>
    <lineage>
        <taxon>Eukaryota</taxon>
        <taxon>Metazoa</taxon>
        <taxon>Echinodermata</taxon>
        <taxon>Eleutherozoa</taxon>
        <taxon>Echinozoa</taxon>
        <taxon>Holothuroidea</taxon>
        <taxon>Aspidochirotacea</taxon>
        <taxon>Aspidochirotida</taxon>
        <taxon>Holothuriidae</taxon>
        <taxon>Holothuria</taxon>
    </lineage>
</organism>
<keyword evidence="4" id="KW-1185">Reference proteome</keyword>
<name>A0A9Q0YTH3_HOLLE</name>
<dbReference type="GO" id="GO:0004888">
    <property type="term" value="F:transmembrane signaling receptor activity"/>
    <property type="evidence" value="ECO:0007669"/>
    <property type="project" value="InterPro"/>
</dbReference>
<accession>A0A9Q0YTH3</accession>
<dbReference type="InterPro" id="IPR038050">
    <property type="entry name" value="Neuro_actylchol_rec"/>
</dbReference>
<dbReference type="EMBL" id="JAIZAY010000016">
    <property type="protein sequence ID" value="KAJ8026592.1"/>
    <property type="molecule type" value="Genomic_DNA"/>
</dbReference>
<keyword evidence="1" id="KW-1133">Transmembrane helix</keyword>
<dbReference type="GO" id="GO:0005216">
    <property type="term" value="F:monoatomic ion channel activity"/>
    <property type="evidence" value="ECO:0007669"/>
    <property type="project" value="InterPro"/>
</dbReference>
<dbReference type="InterPro" id="IPR006201">
    <property type="entry name" value="Neur_channel"/>
</dbReference>